<evidence type="ECO:0000256" key="2">
    <source>
        <dbReference type="ARBA" id="ARBA00022840"/>
    </source>
</evidence>
<dbReference type="Pfam" id="PF00488">
    <property type="entry name" value="MutS_V"/>
    <property type="match status" value="1"/>
</dbReference>
<keyword evidence="1" id="KW-0547">Nucleotide-binding</keyword>
<dbReference type="EMBL" id="CP097320">
    <property type="protein sequence ID" value="UQX09750.1"/>
    <property type="molecule type" value="Genomic_DNA"/>
</dbReference>
<dbReference type="PANTHER" id="PTHR11361">
    <property type="entry name" value="DNA MISMATCH REPAIR PROTEIN MUTS FAMILY MEMBER"/>
    <property type="match status" value="1"/>
</dbReference>
<keyword evidence="5" id="KW-1185">Reference proteome</keyword>
<dbReference type="RefSeq" id="WP_219066172.1">
    <property type="nucleotide sequence ID" value="NZ_CAJUXY010000005.1"/>
</dbReference>
<evidence type="ECO:0000313" key="5">
    <source>
        <dbReference type="Proteomes" id="UP001056610"/>
    </source>
</evidence>
<keyword evidence="2" id="KW-0067">ATP-binding</keyword>
<protein>
    <submittedName>
        <fullName evidence="4">DNA mismatch repair protein MutS</fullName>
    </submittedName>
</protein>
<organism evidence="4 5">
    <name type="scientific">Candidatus Mycobacterium methanotrophicum</name>
    <dbReference type="NCBI Taxonomy" id="2943498"/>
    <lineage>
        <taxon>Bacteria</taxon>
        <taxon>Bacillati</taxon>
        <taxon>Actinomycetota</taxon>
        <taxon>Actinomycetes</taxon>
        <taxon>Mycobacteriales</taxon>
        <taxon>Mycobacteriaceae</taxon>
        <taxon>Mycobacterium</taxon>
    </lineage>
</organism>
<reference evidence="4" key="1">
    <citation type="submission" date="2022-05" db="EMBL/GenBank/DDBJ databases">
        <title>A methanotrophic Mycobacterium dominates a cave microbial ecosystem.</title>
        <authorList>
            <person name="Van Spanning R.J.M."/>
            <person name="Guan Q."/>
            <person name="Melkonian C."/>
            <person name="Gallant J."/>
            <person name="Polerecky L."/>
            <person name="Flot J.-F."/>
            <person name="Brandt B.W."/>
            <person name="Braster M."/>
            <person name="Iturbe Espinoza P."/>
            <person name="Aerts J."/>
            <person name="Meima-Franke M."/>
            <person name="Piersma S.R."/>
            <person name="Bunduc C."/>
            <person name="Ummels R."/>
            <person name="Pain A."/>
            <person name="Fleming E.J."/>
            <person name="van der Wel N."/>
            <person name="Gherman V.D."/>
            <person name="Sarbu S.M."/>
            <person name="Bodelier P.L.E."/>
            <person name="Bitter W."/>
        </authorList>
    </citation>
    <scope>NUCLEOTIDE SEQUENCE</scope>
    <source>
        <strain evidence="4">Sulfur Cave</strain>
    </source>
</reference>
<dbReference type="PANTHER" id="PTHR11361:SF34">
    <property type="entry name" value="DNA MISMATCH REPAIR PROTEIN MSH1, MITOCHONDRIAL"/>
    <property type="match status" value="1"/>
</dbReference>
<evidence type="ECO:0000313" key="4">
    <source>
        <dbReference type="EMBL" id="UQX09750.1"/>
    </source>
</evidence>
<dbReference type="InterPro" id="IPR000432">
    <property type="entry name" value="DNA_mismatch_repair_MutS_C"/>
</dbReference>
<accession>A0ABY4QIF3</accession>
<evidence type="ECO:0000259" key="3">
    <source>
        <dbReference type="SMART" id="SM00534"/>
    </source>
</evidence>
<evidence type="ECO:0000256" key="1">
    <source>
        <dbReference type="ARBA" id="ARBA00022741"/>
    </source>
</evidence>
<dbReference type="SMART" id="SM00534">
    <property type="entry name" value="MUTSac"/>
    <property type="match status" value="1"/>
</dbReference>
<dbReference type="Proteomes" id="UP001056610">
    <property type="component" value="Chromosome"/>
</dbReference>
<sequence length="515" mass="57879">MSSFTSILFPGPQAEPDIDAAPDCFADLHLDEIVAAATIGDINEHLKKFFHAPLHEISTIDYRHRLFHDLEREQTREPIQRFVDGIRTTRREVSRAAKLWHPLQQQGWLAHAVESCCGAITQLRDGLTGVELASQGLQSFFDHVVDYTDSDTFRKLTADTAALHTQLHEVRYTVHIQGLRVHVEKFKDQSDYSVEVVQTFDRFATEVRDDYRVPFENYPDMNHVEEQILECVAKLYPETFSLLAAYCDCNEHFIEPTIARFEREVRCYLAYLEFVHRLGSAGLAFTYPEVTAEPGSLSVENGFDLALAVKSVAADKPVIANDFHLSDVERVLVVTGPNQGGKTTFARTIGQCVYLASLGCPIPARHASVMLPDRIYTHFERQGTLATLHGKFDEELARMNAIADGITPTSLLLCNESFASTNEREGSEIARGIVYAMIESGVKVIYVTHLYDLASSLYARHNPADLFLRAERRPDGARTFRLMPGEPEPTSYGEDSFRRVFGVPAGIRGNHMPAR</sequence>
<name>A0ABY4QIF3_9MYCO</name>
<proteinExistence type="predicted"/>
<feature type="domain" description="DNA mismatch repair proteins mutS family" evidence="3">
    <location>
        <begin position="329"/>
        <end position="514"/>
    </location>
</feature>
<gene>
    <name evidence="4" type="ORF">M5I08_15725</name>
</gene>
<dbReference type="InterPro" id="IPR045076">
    <property type="entry name" value="MutS"/>
</dbReference>